<dbReference type="eggNOG" id="COG2148">
    <property type="taxonomic scope" value="Bacteria"/>
</dbReference>
<evidence type="ECO:0000256" key="1">
    <source>
        <dbReference type="ARBA" id="ARBA00006464"/>
    </source>
</evidence>
<comment type="similarity">
    <text evidence="1">Belongs to the bacterial sugar transferase family.</text>
</comment>
<keyword evidence="5" id="KW-1185">Reference proteome</keyword>
<dbReference type="PANTHER" id="PTHR30576:SF0">
    <property type="entry name" value="UNDECAPRENYL-PHOSPHATE N-ACETYLGALACTOSAMINYL 1-PHOSPHATE TRANSFERASE-RELATED"/>
    <property type="match status" value="1"/>
</dbReference>
<feature type="transmembrane region" description="Helical" evidence="2">
    <location>
        <begin position="44"/>
        <end position="65"/>
    </location>
</feature>
<keyword evidence="2" id="KW-1133">Transmembrane helix</keyword>
<evidence type="ECO:0000313" key="5">
    <source>
        <dbReference type="Proteomes" id="UP000000546"/>
    </source>
</evidence>
<keyword evidence="2" id="KW-0472">Membrane</keyword>
<dbReference type="STRING" id="259536.Psyc_0671"/>
<dbReference type="KEGG" id="par:Psyc_0671"/>
<dbReference type="OrthoDB" id="9808602at2"/>
<dbReference type="GO" id="GO:0016780">
    <property type="term" value="F:phosphotransferase activity, for other substituted phosphate groups"/>
    <property type="evidence" value="ECO:0007669"/>
    <property type="project" value="TreeGrafter"/>
</dbReference>
<protein>
    <submittedName>
        <fullName evidence="4">Probable bacterial sugar transferase</fullName>
    </submittedName>
</protein>
<feature type="transmembrane region" description="Helical" evidence="2">
    <location>
        <begin position="102"/>
        <end position="122"/>
    </location>
</feature>
<accession>Q4FTX8</accession>
<dbReference type="RefSeq" id="WP_011279957.1">
    <property type="nucleotide sequence ID" value="NC_007204.1"/>
</dbReference>
<evidence type="ECO:0000313" key="4">
    <source>
        <dbReference type="EMBL" id="AAZ18530.1"/>
    </source>
</evidence>
<dbReference type="HOGENOM" id="CLU_024920_0_0_6"/>
<dbReference type="DNASU" id="3514031"/>
<dbReference type="PANTHER" id="PTHR30576">
    <property type="entry name" value="COLANIC BIOSYNTHESIS UDP-GLUCOSE LIPID CARRIER TRANSFERASE"/>
    <property type="match status" value="1"/>
</dbReference>
<feature type="transmembrane region" description="Helical" evidence="2">
    <location>
        <begin position="77"/>
        <end position="96"/>
    </location>
</feature>
<dbReference type="InterPro" id="IPR003362">
    <property type="entry name" value="Bact_transf"/>
</dbReference>
<gene>
    <name evidence="4" type="primary">rfbP1</name>
    <name evidence="4" type="ordered locus">Psyc_0671</name>
</gene>
<feature type="transmembrane region" description="Helical" evidence="2">
    <location>
        <begin position="12"/>
        <end position="32"/>
    </location>
</feature>
<evidence type="ECO:0000256" key="2">
    <source>
        <dbReference type="SAM" id="Phobius"/>
    </source>
</evidence>
<organism evidence="4 5">
    <name type="scientific">Psychrobacter arcticus (strain DSM 17307 / VKM B-2377 / 273-4)</name>
    <dbReference type="NCBI Taxonomy" id="259536"/>
    <lineage>
        <taxon>Bacteria</taxon>
        <taxon>Pseudomonadati</taxon>
        <taxon>Pseudomonadota</taxon>
        <taxon>Gammaproteobacteria</taxon>
        <taxon>Moraxellales</taxon>
        <taxon>Moraxellaceae</taxon>
        <taxon>Psychrobacter</taxon>
    </lineage>
</organism>
<dbReference type="Pfam" id="PF02397">
    <property type="entry name" value="Bac_transf"/>
    <property type="match status" value="1"/>
</dbReference>
<reference evidence="4 5" key="1">
    <citation type="journal article" date="2010" name="Appl. Environ. Microbiol.">
        <title>The genome sequence of Psychrobacter arcticus 273-4, a psychroactive Siberian permafrost bacterium, reveals mechanisms for adaptation to low-temperature growth.</title>
        <authorList>
            <person name="Ayala-del-Rio H.L."/>
            <person name="Chain P.S."/>
            <person name="Grzymski J.J."/>
            <person name="Ponder M.A."/>
            <person name="Ivanova N."/>
            <person name="Bergholz P.W."/>
            <person name="Di Bartolo G."/>
            <person name="Hauser L."/>
            <person name="Land M."/>
            <person name="Bakermans C."/>
            <person name="Rodrigues D."/>
            <person name="Klappenbach J."/>
            <person name="Zarka D."/>
            <person name="Larimer F."/>
            <person name="Richardson P."/>
            <person name="Murray A."/>
            <person name="Thomashow M."/>
            <person name="Tiedje J.M."/>
        </authorList>
    </citation>
    <scope>NUCLEOTIDE SEQUENCE [LARGE SCALE GENOMIC DNA]</scope>
    <source>
        <strain evidence="5">DSM 17307 / VKM B-2377 / 273-4</strain>
    </source>
</reference>
<keyword evidence="4" id="KW-0808">Transferase</keyword>
<name>Q4FTX8_PSYA2</name>
<proteinExistence type="inferred from homology"/>
<dbReference type="EMBL" id="CP000082">
    <property type="protein sequence ID" value="AAZ18530.1"/>
    <property type="molecule type" value="Genomic_DNA"/>
</dbReference>
<dbReference type="Proteomes" id="UP000000546">
    <property type="component" value="Chromosome"/>
</dbReference>
<dbReference type="AlphaFoldDB" id="Q4FTX8"/>
<feature type="transmembrane region" description="Helical" evidence="2">
    <location>
        <begin position="235"/>
        <end position="256"/>
    </location>
</feature>
<keyword evidence="2" id="KW-0812">Transmembrane</keyword>
<evidence type="ECO:0000259" key="3">
    <source>
        <dbReference type="Pfam" id="PF02397"/>
    </source>
</evidence>
<sequence length="415" mass="48197">MFNRKTLQYLRFLPVQLFVGLLLCTWIPYLFFDWNYLTQGFNKASVFNILTSGTLTLLTLFTLNLIRQFPGITSTSYILPVFLFWFAIIFTLATPTDFPFSLTYYYLSSICLFSYLFIVNIINGHYQVQTLAYIPVGRATDMPKQVPSADWMKLDTTNLEQDVSGIVTDLHSDDLTDDWQKFIANKTLEGIPVYHYRNIRESLTGRVRINHMYENELGSLLPCENYMLIKYCLDFLIILILLPFTLIICLLTAIAIKREDGGKVFYVQSRVGYRGKPIKVYKFRSMRENAKEILTVDSDDRITKVGKFIRKTRVDELPQFINVIKGEMSLIGPRAEFIDFAVKLEKQVPFFNYRHIVKPGISGWAQVNQGYATGAEETQLKIEYDFYYIKHISFTLDLLIFFRTIHTTLTGFGSR</sequence>
<feature type="domain" description="Bacterial sugar transferase" evidence="3">
    <location>
        <begin position="230"/>
        <end position="409"/>
    </location>
</feature>